<dbReference type="InterPro" id="IPR011009">
    <property type="entry name" value="Kinase-like_dom_sf"/>
</dbReference>
<reference evidence="2" key="1">
    <citation type="submission" date="2023-05" db="EMBL/GenBank/DDBJ databases">
        <authorList>
            <person name="Huff M."/>
        </authorList>
    </citation>
    <scope>NUCLEOTIDE SEQUENCE</scope>
</reference>
<dbReference type="EMBL" id="OU503053">
    <property type="protein sequence ID" value="CAI9781932.1"/>
    <property type="molecule type" value="Genomic_DNA"/>
</dbReference>
<dbReference type="Gene3D" id="1.10.510.10">
    <property type="entry name" value="Transferase(Phosphotransferase) domain 1"/>
    <property type="match status" value="1"/>
</dbReference>
<name>A0AAD2E7Q2_9LAMI</name>
<dbReference type="AlphaFoldDB" id="A0AAD2E7Q2"/>
<dbReference type="GO" id="GO:0016020">
    <property type="term" value="C:membrane"/>
    <property type="evidence" value="ECO:0007669"/>
    <property type="project" value="UniProtKB-SubCell"/>
</dbReference>
<dbReference type="PANTHER" id="PTHR48006">
    <property type="entry name" value="LEUCINE-RICH REPEAT-CONTAINING PROTEIN DDB_G0281931-RELATED"/>
    <property type="match status" value="1"/>
</dbReference>
<dbReference type="Proteomes" id="UP000834106">
    <property type="component" value="Chromosome 18"/>
</dbReference>
<evidence type="ECO:0000256" key="1">
    <source>
        <dbReference type="ARBA" id="ARBA00004479"/>
    </source>
</evidence>
<comment type="subcellular location">
    <subcellularLocation>
        <location evidence="1">Membrane</location>
        <topology evidence="1">Single-pass type I membrane protein</topology>
    </subcellularLocation>
</comment>
<proteinExistence type="predicted"/>
<protein>
    <recommendedName>
        <fullName evidence="4">Protein kinase domain-containing protein</fullName>
    </recommendedName>
</protein>
<dbReference type="PANTHER" id="PTHR48006:SF50">
    <property type="entry name" value="OS03G0724300 PROTEIN"/>
    <property type="match status" value="1"/>
</dbReference>
<accession>A0AAD2E7Q2</accession>
<keyword evidence="3" id="KW-1185">Reference proteome</keyword>
<evidence type="ECO:0000313" key="2">
    <source>
        <dbReference type="EMBL" id="CAI9781932.1"/>
    </source>
</evidence>
<gene>
    <name evidence="2" type="ORF">FPE_LOCUS29362</name>
</gene>
<evidence type="ECO:0000313" key="3">
    <source>
        <dbReference type="Proteomes" id="UP000834106"/>
    </source>
</evidence>
<dbReference type="SUPFAM" id="SSF56112">
    <property type="entry name" value="Protein kinase-like (PK-like)"/>
    <property type="match status" value="1"/>
</dbReference>
<evidence type="ECO:0008006" key="4">
    <source>
        <dbReference type="Google" id="ProtNLM"/>
    </source>
</evidence>
<organism evidence="2 3">
    <name type="scientific">Fraxinus pennsylvanica</name>
    <dbReference type="NCBI Taxonomy" id="56036"/>
    <lineage>
        <taxon>Eukaryota</taxon>
        <taxon>Viridiplantae</taxon>
        <taxon>Streptophyta</taxon>
        <taxon>Embryophyta</taxon>
        <taxon>Tracheophyta</taxon>
        <taxon>Spermatophyta</taxon>
        <taxon>Magnoliopsida</taxon>
        <taxon>eudicotyledons</taxon>
        <taxon>Gunneridae</taxon>
        <taxon>Pentapetalae</taxon>
        <taxon>asterids</taxon>
        <taxon>lamiids</taxon>
        <taxon>Lamiales</taxon>
        <taxon>Oleaceae</taxon>
        <taxon>Oleeae</taxon>
        <taxon>Fraxinus</taxon>
    </lineage>
</organism>
<sequence length="103" mass="11824">MGISFSYEQIIQISDRRFVPFLGHCFDDKDEKFLVYRYTSNADLSCALFKKPDDHNDRLPSLDWIIRSKIAIGVADGLVFLHAECAPPLVHGYTITRFSLNLE</sequence>
<dbReference type="InterPro" id="IPR051824">
    <property type="entry name" value="LRR_Rcpt-Like_S/T_Kinase"/>
</dbReference>